<protein>
    <submittedName>
        <fullName evidence="3">Uncharacterized protein</fullName>
    </submittedName>
</protein>
<reference evidence="3" key="1">
    <citation type="submission" date="2016-10" db="EMBL/GenBank/DDBJ databases">
        <authorList>
            <person name="Benchimol M."/>
            <person name="Almeida L.G."/>
            <person name="Vasconcelos A.T."/>
            <person name="Perreira-Neves A."/>
            <person name="Rosa I.A."/>
            <person name="Tasca T."/>
            <person name="Bogo M.R."/>
            <person name="de Souza W."/>
        </authorList>
    </citation>
    <scope>NUCLEOTIDE SEQUENCE [LARGE SCALE GENOMIC DNA]</scope>
    <source>
        <strain evidence="3">K</strain>
    </source>
</reference>
<evidence type="ECO:0000256" key="1">
    <source>
        <dbReference type="SAM" id="Coils"/>
    </source>
</evidence>
<evidence type="ECO:0000313" key="4">
    <source>
        <dbReference type="Proteomes" id="UP000179807"/>
    </source>
</evidence>
<keyword evidence="1" id="KW-0175">Coiled coil</keyword>
<comment type="caution">
    <text evidence="3">The sequence shown here is derived from an EMBL/GenBank/DDBJ whole genome shotgun (WGS) entry which is preliminary data.</text>
</comment>
<dbReference type="AlphaFoldDB" id="A0A1J4JLG2"/>
<keyword evidence="2" id="KW-1133">Transmembrane helix</keyword>
<dbReference type="Proteomes" id="UP000179807">
    <property type="component" value="Unassembled WGS sequence"/>
</dbReference>
<keyword evidence="2" id="KW-0472">Membrane</keyword>
<keyword evidence="4" id="KW-1185">Reference proteome</keyword>
<gene>
    <name evidence="3" type="ORF">TRFO_33566</name>
</gene>
<dbReference type="RefSeq" id="XP_068353059.1">
    <property type="nucleotide sequence ID" value="XM_068509152.1"/>
</dbReference>
<proteinExistence type="predicted"/>
<dbReference type="GeneID" id="94843856"/>
<keyword evidence="2" id="KW-0812">Transmembrane</keyword>
<feature type="transmembrane region" description="Helical" evidence="2">
    <location>
        <begin position="164"/>
        <end position="185"/>
    </location>
</feature>
<sequence length="195" mass="23436">MLNGRPIQITWISIYRNNFFIKYGQIIIEKVINHYLENMINEKAIINQFNTIFHQENMANNLQECVEKVNDWVKKEKGMAEINRKIEEVKNVKLELENEVNSLSESNPVVCREIKEIIKSHEKTQTESSVFPNEVFEVISEDETDKKLCFHRKKLSFLRIVKRILLFVFLFRVLYSLYSMGMMYYDFHYNYQSED</sequence>
<evidence type="ECO:0000313" key="3">
    <source>
        <dbReference type="EMBL" id="OHS99922.1"/>
    </source>
</evidence>
<feature type="coiled-coil region" evidence="1">
    <location>
        <begin position="79"/>
        <end position="106"/>
    </location>
</feature>
<evidence type="ECO:0000256" key="2">
    <source>
        <dbReference type="SAM" id="Phobius"/>
    </source>
</evidence>
<dbReference type="VEuPathDB" id="TrichDB:TRFO_33566"/>
<organism evidence="3 4">
    <name type="scientific">Tritrichomonas foetus</name>
    <dbReference type="NCBI Taxonomy" id="1144522"/>
    <lineage>
        <taxon>Eukaryota</taxon>
        <taxon>Metamonada</taxon>
        <taxon>Parabasalia</taxon>
        <taxon>Tritrichomonadida</taxon>
        <taxon>Tritrichomonadidae</taxon>
        <taxon>Tritrichomonas</taxon>
    </lineage>
</organism>
<name>A0A1J4JLG2_9EUKA</name>
<dbReference type="EMBL" id="MLAK01000981">
    <property type="protein sequence ID" value="OHS99922.1"/>
    <property type="molecule type" value="Genomic_DNA"/>
</dbReference>
<accession>A0A1J4JLG2</accession>